<sequence>MAPIVLCISGKTMGEWGNAALLRISIAVGLVPEMLPTNVNANLARGAHQLSETKAIVKRLDRVQNLGL</sequence>
<proteinExistence type="predicted"/>
<comment type="caution">
    <text evidence="1">The sequence shown here is derived from an EMBL/GenBank/DDBJ whole genome shotgun (WGS) entry which is preliminary data.</text>
</comment>
<dbReference type="Proteomes" id="UP001498421">
    <property type="component" value="Unassembled WGS sequence"/>
</dbReference>
<dbReference type="EMBL" id="JAZAVK010000036">
    <property type="protein sequence ID" value="KAK7428826.1"/>
    <property type="molecule type" value="Genomic_DNA"/>
</dbReference>
<name>A0ABR1I662_9HYPO</name>
<accession>A0ABR1I662</accession>
<reference evidence="1 2" key="1">
    <citation type="journal article" date="2025" name="Microbiol. Resour. Announc.">
        <title>Draft genome sequences for Neonectria magnoliae and Neonectria punicea, canker pathogens of Liriodendron tulipifera and Acer saccharum in West Virginia.</title>
        <authorList>
            <person name="Petronek H.M."/>
            <person name="Kasson M.T."/>
            <person name="Metheny A.M."/>
            <person name="Stauder C.M."/>
            <person name="Lovett B."/>
            <person name="Lynch S.C."/>
            <person name="Garnas J.R."/>
            <person name="Kasson L.R."/>
            <person name="Stajich J.E."/>
        </authorList>
    </citation>
    <scope>NUCLEOTIDE SEQUENCE [LARGE SCALE GENOMIC DNA]</scope>
    <source>
        <strain evidence="1 2">NRRL 64651</strain>
    </source>
</reference>
<keyword evidence="2" id="KW-1185">Reference proteome</keyword>
<evidence type="ECO:0000313" key="2">
    <source>
        <dbReference type="Proteomes" id="UP001498421"/>
    </source>
</evidence>
<organism evidence="1 2">
    <name type="scientific">Neonectria magnoliae</name>
    <dbReference type="NCBI Taxonomy" id="2732573"/>
    <lineage>
        <taxon>Eukaryota</taxon>
        <taxon>Fungi</taxon>
        <taxon>Dikarya</taxon>
        <taxon>Ascomycota</taxon>
        <taxon>Pezizomycotina</taxon>
        <taxon>Sordariomycetes</taxon>
        <taxon>Hypocreomycetidae</taxon>
        <taxon>Hypocreales</taxon>
        <taxon>Nectriaceae</taxon>
        <taxon>Neonectria</taxon>
    </lineage>
</organism>
<dbReference type="SUPFAM" id="SSF81665">
    <property type="entry name" value="Calcium ATPase, transmembrane domain M"/>
    <property type="match status" value="1"/>
</dbReference>
<evidence type="ECO:0000313" key="1">
    <source>
        <dbReference type="EMBL" id="KAK7428826.1"/>
    </source>
</evidence>
<protein>
    <submittedName>
        <fullName evidence="1">Uncharacterized protein</fullName>
    </submittedName>
</protein>
<dbReference type="InterPro" id="IPR023298">
    <property type="entry name" value="ATPase_P-typ_TM_dom_sf"/>
</dbReference>
<gene>
    <name evidence="1" type="ORF">QQZ08_004596</name>
</gene>
<dbReference type="Gene3D" id="1.20.1110.10">
    <property type="entry name" value="Calcium-transporting ATPase, transmembrane domain"/>
    <property type="match status" value="1"/>
</dbReference>